<name>B2I5V7_XYLF2</name>
<feature type="chain" id="PRO_5002778765" evidence="1">
    <location>
        <begin position="28"/>
        <end position="138"/>
    </location>
</feature>
<feature type="signal peptide" evidence="1">
    <location>
        <begin position="1"/>
        <end position="27"/>
    </location>
</feature>
<evidence type="ECO:0000313" key="3">
    <source>
        <dbReference type="Proteomes" id="UP000001698"/>
    </source>
</evidence>
<protein>
    <submittedName>
        <fullName evidence="2">Uncharacterized protein</fullName>
    </submittedName>
</protein>
<dbReference type="Proteomes" id="UP000001698">
    <property type="component" value="Chromosome"/>
</dbReference>
<evidence type="ECO:0000313" key="2">
    <source>
        <dbReference type="EMBL" id="ACB92746.1"/>
    </source>
</evidence>
<accession>B2I5V7</accession>
<organism evidence="2 3">
    <name type="scientific">Xylella fastidiosa (strain M23)</name>
    <dbReference type="NCBI Taxonomy" id="405441"/>
    <lineage>
        <taxon>Bacteria</taxon>
        <taxon>Pseudomonadati</taxon>
        <taxon>Pseudomonadota</taxon>
        <taxon>Gammaproteobacteria</taxon>
        <taxon>Lysobacterales</taxon>
        <taxon>Lysobacteraceae</taxon>
        <taxon>Xylella</taxon>
    </lineage>
</organism>
<dbReference type="EMBL" id="CP001011">
    <property type="protein sequence ID" value="ACB92746.1"/>
    <property type="molecule type" value="Genomic_DNA"/>
</dbReference>
<reference evidence="2 3" key="1">
    <citation type="journal article" date="2010" name="J. Bacteriol.">
        <title>Whole genome sequences of two Xylella fastidiosa strains (M12 and M23) causing almond leaf scorch disease in California.</title>
        <authorList>
            <person name="Chen J."/>
            <person name="Xie G."/>
            <person name="Han S."/>
            <person name="Chertkov O."/>
            <person name="Sims D."/>
            <person name="Civerolo E.L."/>
        </authorList>
    </citation>
    <scope>NUCLEOTIDE SEQUENCE [LARGE SCALE GENOMIC DNA]</scope>
    <source>
        <strain evidence="2 3">M23</strain>
    </source>
</reference>
<proteinExistence type="predicted"/>
<dbReference type="HOGENOM" id="CLU_1854447_0_0_6"/>
<sequence length="138" mass="15602">MNFIYPRNKVFIKLFILAVFCSGHLYAQDATSDLEKDKQNAISQALDNLMDIYLKIQKDALSAVAVKRSCSKIYPQLKEKFEANIVSGKGGFEQKIREEMKKLEASKDPYVLGQIDGASMMLFNENIMKSECKSFAGM</sequence>
<keyword evidence="1" id="KW-0732">Signal</keyword>
<dbReference type="AlphaFoldDB" id="B2I5V7"/>
<gene>
    <name evidence="2" type="ordered locus">XfasM23_1327</name>
</gene>
<evidence type="ECO:0000256" key="1">
    <source>
        <dbReference type="SAM" id="SignalP"/>
    </source>
</evidence>
<dbReference type="KEGG" id="xfn:XfasM23_1327"/>